<comment type="caution">
    <text evidence="1">The sequence shown here is derived from an EMBL/GenBank/DDBJ whole genome shotgun (WGS) entry which is preliminary data.</text>
</comment>
<dbReference type="EMBL" id="CAJVPY010000571">
    <property type="protein sequence ID" value="CAG8480860.1"/>
    <property type="molecule type" value="Genomic_DNA"/>
</dbReference>
<reference evidence="1" key="1">
    <citation type="submission" date="2021-06" db="EMBL/GenBank/DDBJ databases">
        <authorList>
            <person name="Kallberg Y."/>
            <person name="Tangrot J."/>
            <person name="Rosling A."/>
        </authorList>
    </citation>
    <scope>NUCLEOTIDE SEQUENCE</scope>
    <source>
        <strain evidence="1">MA453B</strain>
    </source>
</reference>
<name>A0A9N8WF98_9GLOM</name>
<keyword evidence="2" id="KW-1185">Reference proteome</keyword>
<accession>A0A9N8WF98</accession>
<dbReference type="AlphaFoldDB" id="A0A9N8WF98"/>
<gene>
    <name evidence="1" type="ORF">DERYTH_LOCUS1918</name>
</gene>
<protein>
    <submittedName>
        <fullName evidence="1">25629_t:CDS:1</fullName>
    </submittedName>
</protein>
<organism evidence="1 2">
    <name type="scientific">Dentiscutata erythropus</name>
    <dbReference type="NCBI Taxonomy" id="1348616"/>
    <lineage>
        <taxon>Eukaryota</taxon>
        <taxon>Fungi</taxon>
        <taxon>Fungi incertae sedis</taxon>
        <taxon>Mucoromycota</taxon>
        <taxon>Glomeromycotina</taxon>
        <taxon>Glomeromycetes</taxon>
        <taxon>Diversisporales</taxon>
        <taxon>Gigasporaceae</taxon>
        <taxon>Dentiscutata</taxon>
    </lineage>
</organism>
<dbReference type="Proteomes" id="UP000789405">
    <property type="component" value="Unassembled WGS sequence"/>
</dbReference>
<sequence length="223" mass="25473">MENFKLLKQDETISILGYSVNDKGYAPSSLWPNTIQKLKQILDNLNTQNLSLKGRILTVNTLIISRIWYTATLLPPSYKQISELNKLISKSIKYNSNVLPRYSIFQQAHSSYGLQAPVLTDILMARMINTWIKLLTGNFLWAKIEKDIITQQISNKGGISINLALSRNPIKTKYWPDRWKPFVKAWKKAEGSIGKNKEPWPWTAESISLANEQGNSYSVKKTV</sequence>
<proteinExistence type="predicted"/>
<evidence type="ECO:0000313" key="2">
    <source>
        <dbReference type="Proteomes" id="UP000789405"/>
    </source>
</evidence>
<evidence type="ECO:0000313" key="1">
    <source>
        <dbReference type="EMBL" id="CAG8480860.1"/>
    </source>
</evidence>
<dbReference type="OrthoDB" id="2417874at2759"/>